<feature type="signal peptide" evidence="1">
    <location>
        <begin position="1"/>
        <end position="20"/>
    </location>
</feature>
<dbReference type="InterPro" id="IPR025538">
    <property type="entry name" value="DUF4424"/>
</dbReference>
<proteinExistence type="predicted"/>
<dbReference type="Pfam" id="PF14415">
    <property type="entry name" value="DUF4424"/>
    <property type="match status" value="1"/>
</dbReference>
<dbReference type="Gene3D" id="2.60.40.3680">
    <property type="match status" value="2"/>
</dbReference>
<evidence type="ECO:0000313" key="4">
    <source>
        <dbReference type="Proteomes" id="UP001156691"/>
    </source>
</evidence>
<reference evidence="4" key="1">
    <citation type="journal article" date="2019" name="Int. J. Syst. Evol. Microbiol.">
        <title>The Global Catalogue of Microorganisms (GCM) 10K type strain sequencing project: providing services to taxonomists for standard genome sequencing and annotation.</title>
        <authorList>
            <consortium name="The Broad Institute Genomics Platform"/>
            <consortium name="The Broad Institute Genome Sequencing Center for Infectious Disease"/>
            <person name="Wu L."/>
            <person name="Ma J."/>
        </authorList>
    </citation>
    <scope>NUCLEOTIDE SEQUENCE [LARGE SCALE GENOMIC DNA]</scope>
    <source>
        <strain evidence="4">NBRC 112416</strain>
    </source>
</reference>
<evidence type="ECO:0000259" key="2">
    <source>
        <dbReference type="Pfam" id="PF14415"/>
    </source>
</evidence>
<evidence type="ECO:0000256" key="1">
    <source>
        <dbReference type="SAM" id="SignalP"/>
    </source>
</evidence>
<name>A0ABQ5W496_9HYPH</name>
<keyword evidence="4" id="KW-1185">Reference proteome</keyword>
<evidence type="ECO:0000313" key="3">
    <source>
        <dbReference type="EMBL" id="GLQ54563.1"/>
    </source>
</evidence>
<comment type="caution">
    <text evidence="3">The sequence shown here is derived from an EMBL/GenBank/DDBJ whole genome shotgun (WGS) entry which is preliminary data.</text>
</comment>
<dbReference type="EMBL" id="BSNS01000008">
    <property type="protein sequence ID" value="GLQ54563.1"/>
    <property type="molecule type" value="Genomic_DNA"/>
</dbReference>
<dbReference type="RefSeq" id="WP_284340014.1">
    <property type="nucleotide sequence ID" value="NZ_BSNS01000008.1"/>
</dbReference>
<protein>
    <recommendedName>
        <fullName evidence="2">DUF4424 domain-containing protein</fullName>
    </recommendedName>
</protein>
<keyword evidence="1" id="KW-0732">Signal</keyword>
<gene>
    <name evidence="3" type="ORF">GCM10010862_18220</name>
</gene>
<organism evidence="3 4">
    <name type="scientific">Devosia nitrariae</name>
    <dbReference type="NCBI Taxonomy" id="2071872"/>
    <lineage>
        <taxon>Bacteria</taxon>
        <taxon>Pseudomonadati</taxon>
        <taxon>Pseudomonadota</taxon>
        <taxon>Alphaproteobacteria</taxon>
        <taxon>Hyphomicrobiales</taxon>
        <taxon>Devosiaceae</taxon>
        <taxon>Devosia</taxon>
    </lineage>
</organism>
<feature type="chain" id="PRO_5045277325" description="DUF4424 domain-containing protein" evidence="1">
    <location>
        <begin position="21"/>
        <end position="335"/>
    </location>
</feature>
<sequence>MKLGAALVCLASVVPAVALANDTAAVLSTGGLQFVVDPDIAMVSEDLYISAEEIRVTYIFRNEGKADRNVLVAFPMPDITPDHWSPVAFPDGPDDNLFSFETTFDGEPVETILYQYAYAFGVDRTDYLRELEMPLVPFSQAAITAVEKLDAATIAEMLHLGLVVPDEFDAGEGWETHHWPMWTLRSTYTWEAMFPAGEEVTVEHRYKPSVGGTTGVSFLSEPYEGHDPAAEYAEKYCTDEAFLDAVRKTVKNGEPWSAPFFEQWISYILKTGANWNGPIGSFRLVIDKGEPGNLVSFCGEGVTKIGPTTFEMVKTDYWPDRDLDILILERHEGFE</sequence>
<dbReference type="Proteomes" id="UP001156691">
    <property type="component" value="Unassembled WGS sequence"/>
</dbReference>
<feature type="domain" description="DUF4424" evidence="2">
    <location>
        <begin position="20"/>
        <end position="326"/>
    </location>
</feature>
<accession>A0ABQ5W496</accession>